<dbReference type="PROSITE" id="PS51831">
    <property type="entry name" value="HD"/>
    <property type="match status" value="1"/>
</dbReference>
<dbReference type="InterPro" id="IPR007685">
    <property type="entry name" value="RelA_SpoT"/>
</dbReference>
<dbReference type="SMART" id="SM00954">
    <property type="entry name" value="RelA_SpoT"/>
    <property type="match status" value="1"/>
</dbReference>
<dbReference type="PANTHER" id="PTHR21262:SF31">
    <property type="entry name" value="GTP PYROPHOSPHOKINASE"/>
    <property type="match status" value="1"/>
</dbReference>
<dbReference type="InterPro" id="IPR004811">
    <property type="entry name" value="RelA/Spo_fam"/>
</dbReference>
<dbReference type="CDD" id="cd05399">
    <property type="entry name" value="NT_Rel-Spo_like"/>
    <property type="match status" value="1"/>
</dbReference>
<keyword evidence="3" id="KW-0175">Coiled coil</keyword>
<dbReference type="CDD" id="cd00077">
    <property type="entry name" value="HDc"/>
    <property type="match status" value="1"/>
</dbReference>
<comment type="similarity">
    <text evidence="2">Belongs to the relA/spoT family.</text>
</comment>
<dbReference type="FunFam" id="3.30.460.10:FF:000001">
    <property type="entry name" value="GTP pyrophosphokinase RelA"/>
    <property type="match status" value="1"/>
</dbReference>
<dbReference type="Gene3D" id="1.10.3210.10">
    <property type="entry name" value="Hypothetical protein af1432"/>
    <property type="match status" value="1"/>
</dbReference>
<feature type="coiled-coil region" evidence="3">
    <location>
        <begin position="211"/>
        <end position="238"/>
    </location>
</feature>
<evidence type="ECO:0000313" key="7">
    <source>
        <dbReference type="Proteomes" id="UP000184334"/>
    </source>
</evidence>
<keyword evidence="7" id="KW-1185">Reference proteome</keyword>
<dbReference type="Pfam" id="PF02824">
    <property type="entry name" value="TGS"/>
    <property type="match status" value="1"/>
</dbReference>
<accession>A0A1M4YN65</accession>
<dbReference type="EMBL" id="FQUI01000032">
    <property type="protein sequence ID" value="SHF07259.1"/>
    <property type="molecule type" value="Genomic_DNA"/>
</dbReference>
<dbReference type="RefSeq" id="WP_072865429.1">
    <property type="nucleotide sequence ID" value="NZ_FQUI01000032.1"/>
</dbReference>
<evidence type="ECO:0000256" key="1">
    <source>
        <dbReference type="ARBA" id="ARBA00025704"/>
    </source>
</evidence>
<dbReference type="FunFam" id="1.10.3210.10:FF:000001">
    <property type="entry name" value="GTP pyrophosphokinase RelA"/>
    <property type="match status" value="1"/>
</dbReference>
<dbReference type="PANTHER" id="PTHR21262">
    <property type="entry name" value="GUANOSINE-3',5'-BIS DIPHOSPHATE 3'-PYROPHOSPHOHYDROLASE"/>
    <property type="match status" value="1"/>
</dbReference>
<proteinExistence type="inferred from homology"/>
<evidence type="ECO:0000313" key="6">
    <source>
        <dbReference type="EMBL" id="SHF07259.1"/>
    </source>
</evidence>
<dbReference type="OrthoDB" id="9805041at2"/>
<comment type="function">
    <text evidence="2">In eubacteria ppGpp (guanosine 3'-diphosphate 5'-diphosphate) is a mediator of the stringent response that coordinates a variety of cellular activities in response to changes in nutritional abundance.</text>
</comment>
<protein>
    <submittedName>
        <fullName evidence="6">GTP pyrophosphokinase</fullName>
    </submittedName>
</protein>
<organism evidence="6 7">
    <name type="scientific">Marinitoga hydrogenitolerans (strain DSM 16785 / JCM 12826 / AT1271)</name>
    <dbReference type="NCBI Taxonomy" id="1122195"/>
    <lineage>
        <taxon>Bacteria</taxon>
        <taxon>Thermotogati</taxon>
        <taxon>Thermotogota</taxon>
        <taxon>Thermotogae</taxon>
        <taxon>Petrotogales</taxon>
        <taxon>Petrotogaceae</taxon>
        <taxon>Marinitoga</taxon>
    </lineage>
</organism>
<evidence type="ECO:0000259" key="4">
    <source>
        <dbReference type="PROSITE" id="PS51831"/>
    </source>
</evidence>
<dbReference type="SUPFAM" id="SSF109604">
    <property type="entry name" value="HD-domain/PDEase-like"/>
    <property type="match status" value="1"/>
</dbReference>
<feature type="domain" description="HD" evidence="4">
    <location>
        <begin position="50"/>
        <end position="156"/>
    </location>
</feature>
<dbReference type="SUPFAM" id="SSF81271">
    <property type="entry name" value="TGS-like"/>
    <property type="match status" value="1"/>
</dbReference>
<dbReference type="STRING" id="1122195.SAMN02745164_01724"/>
<feature type="domain" description="TGS" evidence="5">
    <location>
        <begin position="392"/>
        <end position="453"/>
    </location>
</feature>
<comment type="pathway">
    <text evidence="1">Purine metabolism.</text>
</comment>
<dbReference type="InterPro" id="IPR012675">
    <property type="entry name" value="Beta-grasp_dom_sf"/>
</dbReference>
<dbReference type="Gene3D" id="3.30.70.260">
    <property type="match status" value="1"/>
</dbReference>
<dbReference type="NCBIfam" id="TIGR00691">
    <property type="entry name" value="spoT_relA"/>
    <property type="match status" value="1"/>
</dbReference>
<dbReference type="Pfam" id="PF13328">
    <property type="entry name" value="HD_4"/>
    <property type="match status" value="1"/>
</dbReference>
<dbReference type="FunFam" id="3.10.20.30:FF:000002">
    <property type="entry name" value="GTP pyrophosphokinase (RelA/SpoT)"/>
    <property type="match status" value="1"/>
</dbReference>
<dbReference type="InterPro" id="IPR003607">
    <property type="entry name" value="HD/PDEase_dom"/>
</dbReference>
<dbReference type="Proteomes" id="UP000184334">
    <property type="component" value="Unassembled WGS sequence"/>
</dbReference>
<dbReference type="InterPro" id="IPR043519">
    <property type="entry name" value="NT_sf"/>
</dbReference>
<dbReference type="InterPro" id="IPR012676">
    <property type="entry name" value="TGS-like"/>
</dbReference>
<dbReference type="GO" id="GO:0015969">
    <property type="term" value="P:guanosine tetraphosphate metabolic process"/>
    <property type="evidence" value="ECO:0007669"/>
    <property type="project" value="InterPro"/>
</dbReference>
<dbReference type="Gene3D" id="3.10.20.30">
    <property type="match status" value="1"/>
</dbReference>
<dbReference type="PROSITE" id="PS51880">
    <property type="entry name" value="TGS"/>
    <property type="match status" value="1"/>
</dbReference>
<dbReference type="GO" id="GO:0005886">
    <property type="term" value="C:plasma membrane"/>
    <property type="evidence" value="ECO:0007669"/>
    <property type="project" value="TreeGrafter"/>
</dbReference>
<dbReference type="InterPro" id="IPR006674">
    <property type="entry name" value="HD_domain"/>
</dbReference>
<reference evidence="6" key="1">
    <citation type="submission" date="2016-11" db="EMBL/GenBank/DDBJ databases">
        <authorList>
            <person name="Varghese N."/>
            <person name="Submissions S."/>
        </authorList>
    </citation>
    <scope>NUCLEOTIDE SEQUENCE [LARGE SCALE GENOMIC DNA]</scope>
    <source>
        <strain evidence="6">DSM 16785</strain>
    </source>
</reference>
<dbReference type="CDD" id="cd01668">
    <property type="entry name" value="TGS_RSH"/>
    <property type="match status" value="1"/>
</dbReference>
<dbReference type="GO" id="GO:0016301">
    <property type="term" value="F:kinase activity"/>
    <property type="evidence" value="ECO:0007669"/>
    <property type="project" value="UniProtKB-KW"/>
</dbReference>
<dbReference type="InterPro" id="IPR033655">
    <property type="entry name" value="TGS_RelA/SpoT"/>
</dbReference>
<dbReference type="Pfam" id="PF13291">
    <property type="entry name" value="ACT_4"/>
    <property type="match status" value="1"/>
</dbReference>
<dbReference type="InterPro" id="IPR004095">
    <property type="entry name" value="TGS"/>
</dbReference>
<sequence>MEQEFKDYLNDIENILDRKLNDSEILLLQKGYFLAKEAHEGQMRASGETFFEHPKAVSKILAELKMDIESIVSALLHDVVEDCDVPIEKIQNEFGLEIARIVDGVTKISNLKLNEKLNKVDMKSLEKIETIRKMLLAMSNDIRVIIVKLSDRLHNMRTLQYVPHKKQIIKSQETLKIYAPIAHRLGIHKIKAELEDLSFKYLYPDAYDDLKRKLDEKVKNVHDRMEEYKNIISEQLEKHNIKATLQGRTKHLYSIWEKMLRKNKSFDEIYDVIALRIITESPTACYAALGVVHSVWRPVPGRIKDYIAVPKSNGYRSIHTTVITNKGESLEIQIRDWEMHEESEYGLAAHWAYKEGVDSKKLYFVKRLMDLHKEIAQSAFNLNDIEEELKAHEVFVFTPKGEILHLPYGATPIDFAYSIHTNVGNHFAGAKVNGKIVPISCELQNGDIVEIIVNRNSSGPSIDWLKYAKSSRTKHKIKRYYRLKNEKNLEEKGRDKIREIAKDLNISIDNLIREIKDNQNFCERNKIKNEEELYIRIGFGDVNPREIYKLFEKKEDVKEKKEEEDETFQTQKISYKRKGIGVIVDGQEGIDVYFAKCCNPVLGDDITGIVSRKGIGIHRKNCLNIKEVPISRIVKVSWIAEDIENSKFVTHLLIEMESKSVLDEIRKKIRNEKANIEMYETSRKIDRIDLKMRLAVKDIQHLMRVLTAIKNIKGVYNVRRS</sequence>
<evidence type="ECO:0000256" key="3">
    <source>
        <dbReference type="SAM" id="Coils"/>
    </source>
</evidence>
<name>A0A1M4YN65_MARH1</name>
<comment type="caution">
    <text evidence="6">The sequence shown here is derived from an EMBL/GenBank/DDBJ whole genome shotgun (WGS) entry which is preliminary data.</text>
</comment>
<dbReference type="SUPFAM" id="SSF81301">
    <property type="entry name" value="Nucleotidyltransferase"/>
    <property type="match status" value="1"/>
</dbReference>
<evidence type="ECO:0000256" key="2">
    <source>
        <dbReference type="RuleBase" id="RU003847"/>
    </source>
</evidence>
<dbReference type="SMART" id="SM00471">
    <property type="entry name" value="HDc"/>
    <property type="match status" value="1"/>
</dbReference>
<dbReference type="Pfam" id="PF04607">
    <property type="entry name" value="RelA_SpoT"/>
    <property type="match status" value="1"/>
</dbReference>
<dbReference type="InterPro" id="IPR002912">
    <property type="entry name" value="ACT_dom"/>
</dbReference>
<gene>
    <name evidence="6" type="ORF">SAMN02745164_01724</name>
</gene>
<dbReference type="AlphaFoldDB" id="A0A1M4YN65"/>
<evidence type="ECO:0000259" key="5">
    <source>
        <dbReference type="PROSITE" id="PS51880"/>
    </source>
</evidence>
<dbReference type="Gene3D" id="3.30.460.10">
    <property type="entry name" value="Beta Polymerase, domain 2"/>
    <property type="match status" value="1"/>
</dbReference>